<evidence type="ECO:0000259" key="1">
    <source>
        <dbReference type="PROSITE" id="PS51186"/>
    </source>
</evidence>
<accession>A0ABW7GZF7</accession>
<reference evidence="2 3" key="1">
    <citation type="submission" date="2024-08" db="EMBL/GenBank/DDBJ databases">
        <authorList>
            <person name="Lu H."/>
        </authorList>
    </citation>
    <scope>NUCLEOTIDE SEQUENCE [LARGE SCALE GENOMIC DNA]</scope>
    <source>
        <strain evidence="2 3">BYS87W</strain>
    </source>
</reference>
<comment type="caution">
    <text evidence="2">The sequence shown here is derived from an EMBL/GenBank/DDBJ whole genome shotgun (WGS) entry which is preliminary data.</text>
</comment>
<dbReference type="CDD" id="cd04301">
    <property type="entry name" value="NAT_SF"/>
    <property type="match status" value="1"/>
</dbReference>
<organism evidence="2 3">
    <name type="scientific">Pelomonas baiyunensis</name>
    <dbReference type="NCBI Taxonomy" id="3299026"/>
    <lineage>
        <taxon>Bacteria</taxon>
        <taxon>Pseudomonadati</taxon>
        <taxon>Pseudomonadota</taxon>
        <taxon>Betaproteobacteria</taxon>
        <taxon>Burkholderiales</taxon>
        <taxon>Sphaerotilaceae</taxon>
        <taxon>Roseateles</taxon>
    </lineage>
</organism>
<protein>
    <submittedName>
        <fullName evidence="2">GNAT family N-acetyltransferase</fullName>
    </submittedName>
</protein>
<sequence length="169" mass="19080">MTCPPDVAVIDRATPQDLERIENLMQFYNYELSAWYPIDFGPQGLYELRSKAAYWARPGVVPYTLRVAGELAGFAVVDDEVLDPAAQFNLGYFFVARRYRGHGLGRRLAQALIERHPGRWEVYHLERNTPAQAFWTQALAQITGAPVLPRREVIDGWPALLYAFAAGPA</sequence>
<dbReference type="Proteomes" id="UP001606303">
    <property type="component" value="Unassembled WGS sequence"/>
</dbReference>
<feature type="domain" description="N-acetyltransferase" evidence="1">
    <location>
        <begin position="8"/>
        <end position="167"/>
    </location>
</feature>
<name>A0ABW7GZF7_9BURK</name>
<evidence type="ECO:0000313" key="2">
    <source>
        <dbReference type="EMBL" id="MFG6467156.1"/>
    </source>
</evidence>
<dbReference type="RefSeq" id="WP_394384490.1">
    <property type="nucleotide sequence ID" value="NZ_JBIGIB010000003.1"/>
</dbReference>
<dbReference type="InterPro" id="IPR016181">
    <property type="entry name" value="Acyl_CoA_acyltransferase"/>
</dbReference>
<keyword evidence="3" id="KW-1185">Reference proteome</keyword>
<gene>
    <name evidence="2" type="ORF">ACG01O_11105</name>
</gene>
<dbReference type="Pfam" id="PF00583">
    <property type="entry name" value="Acetyltransf_1"/>
    <property type="match status" value="1"/>
</dbReference>
<proteinExistence type="predicted"/>
<dbReference type="Gene3D" id="3.40.630.30">
    <property type="match status" value="1"/>
</dbReference>
<dbReference type="SUPFAM" id="SSF55729">
    <property type="entry name" value="Acyl-CoA N-acyltransferases (Nat)"/>
    <property type="match status" value="1"/>
</dbReference>
<evidence type="ECO:0000313" key="3">
    <source>
        <dbReference type="Proteomes" id="UP001606303"/>
    </source>
</evidence>
<dbReference type="InterPro" id="IPR000182">
    <property type="entry name" value="GNAT_dom"/>
</dbReference>
<dbReference type="EMBL" id="JBIGIB010000003">
    <property type="protein sequence ID" value="MFG6467156.1"/>
    <property type="molecule type" value="Genomic_DNA"/>
</dbReference>
<dbReference type="PROSITE" id="PS51186">
    <property type="entry name" value="GNAT"/>
    <property type="match status" value="1"/>
</dbReference>